<gene>
    <name evidence="1" type="ORF">LCGC14_1652000</name>
</gene>
<organism evidence="1">
    <name type="scientific">marine sediment metagenome</name>
    <dbReference type="NCBI Taxonomy" id="412755"/>
    <lineage>
        <taxon>unclassified sequences</taxon>
        <taxon>metagenomes</taxon>
        <taxon>ecological metagenomes</taxon>
    </lineage>
</organism>
<protein>
    <submittedName>
        <fullName evidence="1">Uncharacterized protein</fullName>
    </submittedName>
</protein>
<accession>A0A0F9KWU2</accession>
<proteinExistence type="predicted"/>
<dbReference type="AlphaFoldDB" id="A0A0F9KWU2"/>
<feature type="non-terminal residue" evidence="1">
    <location>
        <position position="1"/>
    </location>
</feature>
<comment type="caution">
    <text evidence="1">The sequence shown here is derived from an EMBL/GenBank/DDBJ whole genome shotgun (WGS) entry which is preliminary data.</text>
</comment>
<name>A0A0F9KWU2_9ZZZZ</name>
<reference evidence="1" key="1">
    <citation type="journal article" date="2015" name="Nature">
        <title>Complex archaea that bridge the gap between prokaryotes and eukaryotes.</title>
        <authorList>
            <person name="Spang A."/>
            <person name="Saw J.H."/>
            <person name="Jorgensen S.L."/>
            <person name="Zaremba-Niedzwiedzka K."/>
            <person name="Martijn J."/>
            <person name="Lind A.E."/>
            <person name="van Eijk R."/>
            <person name="Schleper C."/>
            <person name="Guy L."/>
            <person name="Ettema T.J."/>
        </authorList>
    </citation>
    <scope>NUCLEOTIDE SEQUENCE</scope>
</reference>
<feature type="non-terminal residue" evidence="1">
    <location>
        <position position="1054"/>
    </location>
</feature>
<sequence length="1054" mass="121864">DDLIIFKYYGSDYADIIKDTQKNGMFFKIIVPNIYSTHSTIDRLQIVFNDFDDNRFIYSMDTLDFDQYFKDAPQYKRVIPGLSELLEIPIYIDFLSLMASNMEVPFNITNIHSINFVITDAPVWPGSISMYDPNTGFTIANFPYQIFGISQMKFYNILSNDSTLMVYFDDYEYNFIVDEDISIELDDFDSAITDIEAFNNQRALSLSQPNDLYFTDSIDIFFRISSSTIPFPLYEMATPLLAMIDNLTGTTLGISTLEWDNSVNKYHSKFIIIEELGSYDLIFTLLPTVAETVVNSTVSIDIELIPQILSQIALKNEREIVFNPDYTFTLNTKFDIDFEGELNLQGYILDNSTYYRTREIIPYKATDPIGEYTLTEYEIDLNGLIGESEFIDKNNFKLEFIDRENYNQITNLFEVVNGIEVYRATNLIEDSWISYYDYYRTEHPNKFMLIVNWTSDNEQLIPYDTDLLLTYKVIQGRIITPVAFEDVEDIVIPVDFRAFSYDSFNWENTQQFDREILEVNPTIENSSLYESVIQGRTIQIENSSIGSGIITLKNIWKDVSGSFELLNESYYNYVIINEGGIDALNVTYTGSTTIDLKVEYGYIPQLKLTHYAIGSLIDNSTIKVMVNNSISTISMIHGTDYNITGANNNSIIFYTFYSSVTPEYAIDDAYFISYKGYLTEEINPVNNMILEFLDSDGLWKPITKVPIRDDGNFDHSFYMGEGGFEFPLNEETIMRLIYLPSNLSNYNNQYLSVDYSNLNCVYNTSSSIEELFTLTVNGKQSKISYNPTEFSRTFDQWATINNRQYSTTTNPYETLQEGKPYTYFDFHRTITDSYEFQFELTDERGEFIPDQLIFMEIGFKPKAGLNYKVIDWKDEDGEYIDSEALGTAWFMDEGQEVSRGPGILDYDYSISRMFTRPESWEYLDPETGQIGEYSSLFWDYQISDNTGLVTFDVSFDEDIIGDHHRIFDESLFSSGSVTFNSLDDYRLYIRVFHGPIYDIGHMAFENKSQLYMSKDNDVFDMSRVSELDGFDYSDSTFYSGGYGEGLITLHGEDV</sequence>
<dbReference type="EMBL" id="LAZR01013907">
    <property type="protein sequence ID" value="KKM19795.1"/>
    <property type="molecule type" value="Genomic_DNA"/>
</dbReference>
<evidence type="ECO:0000313" key="1">
    <source>
        <dbReference type="EMBL" id="KKM19795.1"/>
    </source>
</evidence>